<protein>
    <recommendedName>
        <fullName evidence="9">UDP-galactose transporter</fullName>
    </recommendedName>
</protein>
<dbReference type="GO" id="GO:0015165">
    <property type="term" value="F:pyrimidine nucleotide-sugar transmembrane transporter activity"/>
    <property type="evidence" value="ECO:0007669"/>
    <property type="project" value="InterPro"/>
</dbReference>
<feature type="region of interest" description="Disordered" evidence="5">
    <location>
        <begin position="448"/>
        <end position="498"/>
    </location>
</feature>
<dbReference type="Pfam" id="PF04142">
    <property type="entry name" value="Nuc_sug_transp"/>
    <property type="match status" value="1"/>
</dbReference>
<evidence type="ECO:0000256" key="2">
    <source>
        <dbReference type="ARBA" id="ARBA00022692"/>
    </source>
</evidence>
<organism evidence="7 8">
    <name type="scientific">Clathrus columnatus</name>
    <dbReference type="NCBI Taxonomy" id="1419009"/>
    <lineage>
        <taxon>Eukaryota</taxon>
        <taxon>Fungi</taxon>
        <taxon>Dikarya</taxon>
        <taxon>Basidiomycota</taxon>
        <taxon>Agaricomycotina</taxon>
        <taxon>Agaricomycetes</taxon>
        <taxon>Phallomycetidae</taxon>
        <taxon>Phallales</taxon>
        <taxon>Clathraceae</taxon>
        <taxon>Clathrus</taxon>
    </lineage>
</organism>
<name>A0AAV5AGT2_9AGAM</name>
<dbReference type="NCBIfam" id="TIGR00803">
    <property type="entry name" value="nst"/>
    <property type="match status" value="2"/>
</dbReference>
<feature type="transmembrane region" description="Helical" evidence="6">
    <location>
        <begin position="297"/>
        <end position="317"/>
    </location>
</feature>
<evidence type="ECO:0000313" key="7">
    <source>
        <dbReference type="EMBL" id="GJJ12338.1"/>
    </source>
</evidence>
<dbReference type="PANTHER" id="PTHR10231">
    <property type="entry name" value="NUCLEOTIDE-SUGAR TRANSMEMBRANE TRANSPORTER"/>
    <property type="match status" value="1"/>
</dbReference>
<reference evidence="7" key="1">
    <citation type="submission" date="2021-10" db="EMBL/GenBank/DDBJ databases">
        <title>De novo Genome Assembly of Clathrus columnatus (Basidiomycota, Fungi) Using Illumina and Nanopore Sequence Data.</title>
        <authorList>
            <person name="Ogiso-Tanaka E."/>
            <person name="Itagaki H."/>
            <person name="Hosoya T."/>
            <person name="Hosaka K."/>
        </authorList>
    </citation>
    <scope>NUCLEOTIDE SEQUENCE</scope>
    <source>
        <strain evidence="7">MO-923</strain>
    </source>
</reference>
<keyword evidence="4 6" id="KW-0472">Membrane</keyword>
<feature type="compositionally biased region" description="Basic residues" evidence="5">
    <location>
        <begin position="722"/>
        <end position="732"/>
    </location>
</feature>
<proteinExistence type="predicted"/>
<feature type="region of interest" description="Disordered" evidence="5">
    <location>
        <begin position="691"/>
        <end position="732"/>
    </location>
</feature>
<evidence type="ECO:0000256" key="3">
    <source>
        <dbReference type="ARBA" id="ARBA00022989"/>
    </source>
</evidence>
<feature type="transmembrane region" description="Helical" evidence="6">
    <location>
        <begin position="371"/>
        <end position="404"/>
    </location>
</feature>
<keyword evidence="3 6" id="KW-1133">Transmembrane helix</keyword>
<sequence>MSDPSFPTCLQTSRSAMSELSVVPQESEVPPKIWGLSLKYVSLIILAVQNATLTIIMHHSRVSTPPSRVYSAASAVLLNELLKGFISLAIAVYNIDRTLPNTCRKTPMNYLLSSSPPSFNVSYTIDKWLYRFKRVGREVFSDDCWKLAIPAILYVIQNNLQYVAAANLDVATFTVTYQMKILTTAAFSVMLLRKKLGSTKWMALFFLAVGVGIVQLQASVGTHGRSFVRNPSQAIMSLNNTIKLGDHEPTLLNGTPPSTHTMNPLKGFLAVTAACFTSGLAGVYFEMVLKGSKADLWIRNVQLSLFSLLPALVPILFSETPVNSGGWFWDLFRNFGVWAWATVTAQVLGGLITAVVIKYSDNIMKGFATSLSIIISFLASVVLFNFTITPAFIFGSTTVLVATYTYNKPCSKSSIYGPDSRPLFPGPPNGSNSLINVMGLSNKKRYGTSPYSASTTPTSYFSKSPSSSPPSSRPPTRPPSAPRTGHGLMDTQDDDGRSNCCDHLMDVSTSAVEQVTKSDIRSTSSFVLTSLTIQTSRSSTPTILSSTFSSFGPTASSVPAVQRDAEPLTSTHFNNTTRIIVGCALGGVIALSALIMVLWFIWSVIPHYNLDRNQIESKLEISRRYKHWKRKNLDETVARWRIMDLGEENIHPKPYEYDLVGPSSSLNFGYSINTTSHSNVLSLGDSTPSLQSQCRSSSDSVDRVAFPSSNSRNTSLPLLQRPVHRPIRITTS</sequence>
<evidence type="ECO:0000256" key="1">
    <source>
        <dbReference type="ARBA" id="ARBA00004141"/>
    </source>
</evidence>
<keyword evidence="2 6" id="KW-0812">Transmembrane</keyword>
<dbReference type="EMBL" id="BPWL01000007">
    <property type="protein sequence ID" value="GJJ12338.1"/>
    <property type="molecule type" value="Genomic_DNA"/>
</dbReference>
<dbReference type="InterPro" id="IPR037185">
    <property type="entry name" value="EmrE-like"/>
</dbReference>
<feature type="transmembrane region" description="Helical" evidence="6">
    <location>
        <begin position="267"/>
        <end position="285"/>
    </location>
</feature>
<feature type="transmembrane region" description="Helical" evidence="6">
    <location>
        <begin position="201"/>
        <end position="220"/>
    </location>
</feature>
<comment type="subcellular location">
    <subcellularLocation>
        <location evidence="1">Membrane</location>
        <topology evidence="1">Multi-pass membrane protein</topology>
    </subcellularLocation>
</comment>
<feature type="transmembrane region" description="Helical" evidence="6">
    <location>
        <begin position="337"/>
        <end position="359"/>
    </location>
</feature>
<accession>A0AAV5AGT2</accession>
<feature type="compositionally biased region" description="Polar residues" evidence="5">
    <location>
        <begin position="707"/>
        <end position="717"/>
    </location>
</feature>
<comment type="caution">
    <text evidence="7">The sequence shown here is derived from an EMBL/GenBank/DDBJ whole genome shotgun (WGS) entry which is preliminary data.</text>
</comment>
<evidence type="ECO:0000256" key="5">
    <source>
        <dbReference type="SAM" id="MobiDB-lite"/>
    </source>
</evidence>
<dbReference type="InterPro" id="IPR007271">
    <property type="entry name" value="Nuc_sug_transpt"/>
</dbReference>
<dbReference type="AlphaFoldDB" id="A0AAV5AGT2"/>
<gene>
    <name evidence="7" type="ORF">Clacol_006579</name>
</gene>
<dbReference type="Proteomes" id="UP001050691">
    <property type="component" value="Unassembled WGS sequence"/>
</dbReference>
<evidence type="ECO:0000313" key="8">
    <source>
        <dbReference type="Proteomes" id="UP001050691"/>
    </source>
</evidence>
<keyword evidence="8" id="KW-1185">Reference proteome</keyword>
<evidence type="ECO:0000256" key="4">
    <source>
        <dbReference type="ARBA" id="ARBA00023136"/>
    </source>
</evidence>
<dbReference type="SUPFAM" id="SSF103481">
    <property type="entry name" value="Multidrug resistance efflux transporter EmrE"/>
    <property type="match status" value="1"/>
</dbReference>
<feature type="compositionally biased region" description="Low complexity" evidence="5">
    <location>
        <begin position="448"/>
        <end position="466"/>
    </location>
</feature>
<feature type="transmembrane region" description="Helical" evidence="6">
    <location>
        <begin position="579"/>
        <end position="602"/>
    </location>
</feature>
<evidence type="ECO:0000256" key="6">
    <source>
        <dbReference type="SAM" id="Phobius"/>
    </source>
</evidence>
<feature type="compositionally biased region" description="Pro residues" evidence="5">
    <location>
        <begin position="467"/>
        <end position="481"/>
    </location>
</feature>
<evidence type="ECO:0008006" key="9">
    <source>
        <dbReference type="Google" id="ProtNLM"/>
    </source>
</evidence>
<dbReference type="GO" id="GO:0000139">
    <property type="term" value="C:Golgi membrane"/>
    <property type="evidence" value="ECO:0007669"/>
    <property type="project" value="InterPro"/>
</dbReference>